<organism evidence="1 2">
    <name type="scientific">Natronosporangium hydrolyticum</name>
    <dbReference type="NCBI Taxonomy" id="2811111"/>
    <lineage>
        <taxon>Bacteria</taxon>
        <taxon>Bacillati</taxon>
        <taxon>Actinomycetota</taxon>
        <taxon>Actinomycetes</taxon>
        <taxon>Micromonosporales</taxon>
        <taxon>Micromonosporaceae</taxon>
        <taxon>Natronosporangium</taxon>
    </lineage>
</organism>
<accession>A0A895YIT7</accession>
<proteinExistence type="predicted"/>
<dbReference type="RefSeq" id="WP_239678097.1">
    <property type="nucleotide sequence ID" value="NZ_CP070499.1"/>
</dbReference>
<dbReference type="EMBL" id="CP070499">
    <property type="protein sequence ID" value="QSB15905.1"/>
    <property type="molecule type" value="Genomic_DNA"/>
</dbReference>
<dbReference type="SUPFAM" id="SSF56112">
    <property type="entry name" value="Protein kinase-like (PK-like)"/>
    <property type="match status" value="1"/>
</dbReference>
<keyword evidence="2" id="KW-1185">Reference proteome</keyword>
<dbReference type="InterPro" id="IPR011009">
    <property type="entry name" value="Kinase-like_dom_sf"/>
</dbReference>
<dbReference type="Proteomes" id="UP000662857">
    <property type="component" value="Chromosome"/>
</dbReference>
<dbReference type="AlphaFoldDB" id="A0A895YIT7"/>
<evidence type="ECO:0000313" key="1">
    <source>
        <dbReference type="EMBL" id="QSB15905.1"/>
    </source>
</evidence>
<evidence type="ECO:0000313" key="2">
    <source>
        <dbReference type="Proteomes" id="UP000662857"/>
    </source>
</evidence>
<dbReference type="KEGG" id="nhy:JQS43_06115"/>
<sequence length="404" mass="43163">MEAIELGRLLNGDAEPTVERARWRDRRRPAGERYLVLPSRSRPRLLVPAGERRAAAAAAAAAHHAFAWRSRLRQWATRAGLTAGLGDLLFRDRLALTGSSTLAGWLSEVMDQPVRLGLRLGPPRANQKPVLALLDRECTVVGYAKLGVTPLTRRLLATERTALTELATAELATVRVPRLRYAGDWHGADLVVVSALPVAQAAAGAGRRGAGLILAAAAELARLRPVVVADLAGSDYHHRLAAQVAALPADPHRELLAATLARTVAADRRLEFGCWHGDFFAGNLAVTGSQVLVWDWERFATGVPVGFDALHHTFMSELLVRGRALPEAAARMAERAAEVLAPLAVPAAQAPVVAALYLVEIATRYRTDSNQAGGGGLLAAAQWLPRALSRLALPPPAEVDSGSE</sequence>
<gene>
    <name evidence="1" type="ORF">JQS43_06115</name>
</gene>
<name>A0A895YIT7_9ACTN</name>
<protein>
    <submittedName>
        <fullName evidence="1">Uncharacterized protein</fullName>
    </submittedName>
</protein>
<reference evidence="1" key="1">
    <citation type="submission" date="2021-02" db="EMBL/GenBank/DDBJ databases">
        <title>Natrosporangium hydrolyticum gen. nov., sp. nov, a haloalkaliphilic actinobacterium from a soda solonchak soil.</title>
        <authorList>
            <person name="Sorokin D.Y."/>
            <person name="Khijniak T.V."/>
            <person name="Zakharycheva A.P."/>
            <person name="Boueva O.V."/>
            <person name="Ariskina E.V."/>
            <person name="Hahnke R.L."/>
            <person name="Bunk B."/>
            <person name="Sproer C."/>
            <person name="Schumann P."/>
            <person name="Evtushenko L.I."/>
            <person name="Kublanov I.V."/>
        </authorList>
    </citation>
    <scope>NUCLEOTIDE SEQUENCE</scope>
    <source>
        <strain evidence="1">DSM 106523</strain>
    </source>
</reference>